<comment type="caution">
    <text evidence="1">The sequence shown here is derived from an EMBL/GenBank/DDBJ whole genome shotgun (WGS) entry which is preliminary data.</text>
</comment>
<dbReference type="EMBL" id="SGUG01000066">
    <property type="protein sequence ID" value="MDG0865330.1"/>
    <property type="molecule type" value="Genomic_DNA"/>
</dbReference>
<dbReference type="AlphaFoldDB" id="A0A9X4LQH0"/>
<keyword evidence="2" id="KW-1185">Reference proteome</keyword>
<accession>A0A9X4LQH0</accession>
<name>A0A9X4LQH0_9BURK</name>
<evidence type="ECO:0000313" key="1">
    <source>
        <dbReference type="EMBL" id="MDG0865330.1"/>
    </source>
</evidence>
<dbReference type="RefSeq" id="WP_268153657.1">
    <property type="nucleotide sequence ID" value="NZ_JAPPUW010000026.1"/>
</dbReference>
<reference evidence="1" key="1">
    <citation type="submission" date="2019-02" db="EMBL/GenBank/DDBJ databases">
        <title>Draft genome of the type strain Pelomonas aquatica CCUG 52575T.</title>
        <authorList>
            <person name="Gomila M."/>
            <person name="Lalucat J."/>
        </authorList>
    </citation>
    <scope>NUCLEOTIDE SEQUENCE</scope>
    <source>
        <strain evidence="1">CCUG 52575</strain>
    </source>
</reference>
<gene>
    <name evidence="1" type="ORF">EXJ73_22980</name>
</gene>
<organism evidence="1 2">
    <name type="scientific">Pelomonas aquatica</name>
    <dbReference type="NCBI Taxonomy" id="431058"/>
    <lineage>
        <taxon>Bacteria</taxon>
        <taxon>Pseudomonadati</taxon>
        <taxon>Pseudomonadota</taxon>
        <taxon>Betaproteobacteria</taxon>
        <taxon>Burkholderiales</taxon>
        <taxon>Sphaerotilaceae</taxon>
        <taxon>Roseateles</taxon>
    </lineage>
</organism>
<dbReference type="Proteomes" id="UP001152766">
    <property type="component" value="Unassembled WGS sequence"/>
</dbReference>
<sequence>MLRSVRPQLCREAVRDKLYAAVDSNRKAASERDVAHVISSWVARNRRDTRSAARGSRPVGFSVSAHRSLALHRDGAQLVGIDETAGEWRLLGDWQRADPALVTHLEEFGDRSPEAEGCPV</sequence>
<protein>
    <submittedName>
        <fullName evidence="1">Uncharacterized protein</fullName>
    </submittedName>
</protein>
<proteinExistence type="predicted"/>
<evidence type="ECO:0000313" key="2">
    <source>
        <dbReference type="Proteomes" id="UP001152766"/>
    </source>
</evidence>